<feature type="non-terminal residue" evidence="7">
    <location>
        <position position="73"/>
    </location>
</feature>
<dbReference type="Proteomes" id="UP001597097">
    <property type="component" value="Unassembled WGS sequence"/>
</dbReference>
<dbReference type="EMBL" id="JBHUCM010000047">
    <property type="protein sequence ID" value="MFD1545130.1"/>
    <property type="molecule type" value="Genomic_DNA"/>
</dbReference>
<reference evidence="8" key="1">
    <citation type="journal article" date="2019" name="Int. J. Syst. Evol. Microbiol.">
        <title>The Global Catalogue of Microorganisms (GCM) 10K type strain sequencing project: providing services to taxonomists for standard genome sequencing and annotation.</title>
        <authorList>
            <consortium name="The Broad Institute Genomics Platform"/>
            <consortium name="The Broad Institute Genome Sequencing Center for Infectious Disease"/>
            <person name="Wu L."/>
            <person name="Ma J."/>
        </authorList>
    </citation>
    <scope>NUCLEOTIDE SEQUENCE [LARGE SCALE GENOMIC DNA]</scope>
    <source>
        <strain evidence="8">CGMCC 1.15399</strain>
    </source>
</reference>
<feature type="transmembrane region" description="Helical" evidence="5">
    <location>
        <begin position="49"/>
        <end position="71"/>
    </location>
</feature>
<gene>
    <name evidence="7" type="ORF">ACFSJ0_49385</name>
</gene>
<dbReference type="PANTHER" id="PTHR42718:SF39">
    <property type="entry name" value="ACTINORHODIN TRANSPORTER-RELATED"/>
    <property type="match status" value="1"/>
</dbReference>
<proteinExistence type="predicted"/>
<keyword evidence="3 5" id="KW-1133">Transmembrane helix</keyword>
<name>A0ABW4GR50_9ACTN</name>
<protein>
    <submittedName>
        <fullName evidence="7">MFS transporter</fullName>
    </submittedName>
</protein>
<keyword evidence="4 5" id="KW-0472">Membrane</keyword>
<evidence type="ECO:0000256" key="1">
    <source>
        <dbReference type="ARBA" id="ARBA00004651"/>
    </source>
</evidence>
<evidence type="ECO:0000313" key="7">
    <source>
        <dbReference type="EMBL" id="MFD1545130.1"/>
    </source>
</evidence>
<comment type="subcellular location">
    <subcellularLocation>
        <location evidence="1">Cell membrane</location>
        <topology evidence="1">Multi-pass membrane protein</topology>
    </subcellularLocation>
</comment>
<dbReference type="InterPro" id="IPR020846">
    <property type="entry name" value="MFS_dom"/>
</dbReference>
<evidence type="ECO:0000256" key="4">
    <source>
        <dbReference type="ARBA" id="ARBA00023136"/>
    </source>
</evidence>
<comment type="caution">
    <text evidence="7">The sequence shown here is derived from an EMBL/GenBank/DDBJ whole genome shotgun (WGS) entry which is preliminary data.</text>
</comment>
<evidence type="ECO:0000256" key="5">
    <source>
        <dbReference type="SAM" id="Phobius"/>
    </source>
</evidence>
<dbReference type="InterPro" id="IPR036259">
    <property type="entry name" value="MFS_trans_sf"/>
</dbReference>
<keyword evidence="8" id="KW-1185">Reference proteome</keyword>
<accession>A0ABW4GR50</accession>
<dbReference type="SUPFAM" id="SSF103473">
    <property type="entry name" value="MFS general substrate transporter"/>
    <property type="match status" value="1"/>
</dbReference>
<sequence length="73" mass="7294">MSTLIRASPVRADRRWAVLAVILAAAVLDLLDATITNVAAPTIAADLGGGAALIQWLGAAYALALGVLLVVGG</sequence>
<dbReference type="PANTHER" id="PTHR42718">
    <property type="entry name" value="MAJOR FACILITATOR SUPERFAMILY MULTIDRUG TRANSPORTER MFSC"/>
    <property type="match status" value="1"/>
</dbReference>
<dbReference type="Gene3D" id="1.20.1250.20">
    <property type="entry name" value="MFS general substrate transporter like domains"/>
    <property type="match status" value="1"/>
</dbReference>
<dbReference type="PROSITE" id="PS50850">
    <property type="entry name" value="MFS"/>
    <property type="match status" value="1"/>
</dbReference>
<keyword evidence="2 5" id="KW-0812">Transmembrane</keyword>
<feature type="domain" description="Major facilitator superfamily (MFS) profile" evidence="6">
    <location>
        <begin position="18"/>
        <end position="73"/>
    </location>
</feature>
<organism evidence="7 8">
    <name type="scientific">Nonomuraea guangzhouensis</name>
    <dbReference type="NCBI Taxonomy" id="1291555"/>
    <lineage>
        <taxon>Bacteria</taxon>
        <taxon>Bacillati</taxon>
        <taxon>Actinomycetota</taxon>
        <taxon>Actinomycetes</taxon>
        <taxon>Streptosporangiales</taxon>
        <taxon>Streptosporangiaceae</taxon>
        <taxon>Nonomuraea</taxon>
    </lineage>
</organism>
<evidence type="ECO:0000313" key="8">
    <source>
        <dbReference type="Proteomes" id="UP001597097"/>
    </source>
</evidence>
<evidence type="ECO:0000256" key="2">
    <source>
        <dbReference type="ARBA" id="ARBA00022692"/>
    </source>
</evidence>
<evidence type="ECO:0000256" key="3">
    <source>
        <dbReference type="ARBA" id="ARBA00022989"/>
    </source>
</evidence>
<evidence type="ECO:0000259" key="6">
    <source>
        <dbReference type="PROSITE" id="PS50850"/>
    </source>
</evidence>